<dbReference type="EMBL" id="UOGJ01000152">
    <property type="protein sequence ID" value="VAX38210.1"/>
    <property type="molecule type" value="Genomic_DNA"/>
</dbReference>
<keyword evidence="5 7" id="KW-1133">Transmembrane helix</keyword>
<keyword evidence="3" id="KW-0813">Transport</keyword>
<comment type="similarity">
    <text evidence="2">Belongs to the monovalent cation:proton antiporter 2 (CPA2) transporter (TC 2.A.37) family.</text>
</comment>
<feature type="transmembrane region" description="Helical" evidence="7">
    <location>
        <begin position="210"/>
        <end position="228"/>
    </location>
</feature>
<feature type="transmembrane region" description="Helical" evidence="7">
    <location>
        <begin position="86"/>
        <end position="111"/>
    </location>
</feature>
<dbReference type="GO" id="GO:0016020">
    <property type="term" value="C:membrane"/>
    <property type="evidence" value="ECO:0007669"/>
    <property type="project" value="UniProtKB-SubCell"/>
</dbReference>
<sequence>MESFISDLSLLLGVVAIFSYIAVILKQPIIIAYILSGVLIGPWGLKWIQHVEFIDNISHLGITLLLFLAGLNLHPQKLIRLFKKTALATMGNCFFSFLIAFCFALLFRFGIMDSFCIGLALMFSSTILAVKLLPTTALHHKRIGSVCIGVLIMQDLLAIAVLAFIRCLDASQGIAISFILLTIKLCVFLGALILFEQFVLRKIMKRVERLHELLFILGLAWCFGIANISNNMGLFYETGAFFAGVVLARHPISLFISEKLKPLRDFFLVLFFFTLGAKLDLFIMKKIFLPAAILAAVFILVKPWLFKKFFILAGEEDSFSKEAGIRLGQLSEFFLLVAIMALELGHISMEAA</sequence>
<feature type="transmembrane region" description="Helical" evidence="7">
    <location>
        <begin position="174"/>
        <end position="198"/>
    </location>
</feature>
<evidence type="ECO:0000256" key="2">
    <source>
        <dbReference type="ARBA" id="ARBA00005551"/>
    </source>
</evidence>
<dbReference type="AlphaFoldDB" id="A0A3B1DSX1"/>
<dbReference type="GO" id="GO:1902600">
    <property type="term" value="P:proton transmembrane transport"/>
    <property type="evidence" value="ECO:0007669"/>
    <property type="project" value="InterPro"/>
</dbReference>
<evidence type="ECO:0000256" key="7">
    <source>
        <dbReference type="SAM" id="Phobius"/>
    </source>
</evidence>
<evidence type="ECO:0000256" key="6">
    <source>
        <dbReference type="ARBA" id="ARBA00023136"/>
    </source>
</evidence>
<dbReference type="Gene3D" id="1.20.1530.20">
    <property type="match status" value="1"/>
</dbReference>
<gene>
    <name evidence="9" type="ORF">MNBD_UNCLBAC01-1039</name>
</gene>
<feature type="transmembrane region" description="Helical" evidence="7">
    <location>
        <begin position="12"/>
        <end position="36"/>
    </location>
</feature>
<reference evidence="9" key="1">
    <citation type="submission" date="2018-06" db="EMBL/GenBank/DDBJ databases">
        <authorList>
            <person name="Zhirakovskaya E."/>
        </authorList>
    </citation>
    <scope>NUCLEOTIDE SEQUENCE</scope>
</reference>
<feature type="transmembrane region" description="Helical" evidence="7">
    <location>
        <begin position="327"/>
        <end position="349"/>
    </location>
</feature>
<protein>
    <submittedName>
        <fullName evidence="9">Inner membrane protein, KefB/KefC family</fullName>
    </submittedName>
</protein>
<feature type="transmembrane region" description="Helical" evidence="7">
    <location>
        <begin position="146"/>
        <end position="168"/>
    </location>
</feature>
<dbReference type="PANTHER" id="PTHR42751">
    <property type="entry name" value="SODIUM/HYDROGEN EXCHANGER FAMILY/TRKA DOMAIN PROTEIN"/>
    <property type="match status" value="1"/>
</dbReference>
<comment type="subcellular location">
    <subcellularLocation>
        <location evidence="1">Membrane</location>
        <topology evidence="1">Multi-pass membrane protein</topology>
    </subcellularLocation>
</comment>
<accession>A0A3B1DSX1</accession>
<keyword evidence="4 7" id="KW-0812">Transmembrane</keyword>
<evidence type="ECO:0000256" key="5">
    <source>
        <dbReference type="ARBA" id="ARBA00022989"/>
    </source>
</evidence>
<evidence type="ECO:0000256" key="1">
    <source>
        <dbReference type="ARBA" id="ARBA00004141"/>
    </source>
</evidence>
<evidence type="ECO:0000256" key="3">
    <source>
        <dbReference type="ARBA" id="ARBA00022448"/>
    </source>
</evidence>
<proteinExistence type="inferred from homology"/>
<dbReference type="PANTHER" id="PTHR42751:SF3">
    <property type="entry name" value="SODIUM_GLUTAMATE SYMPORTER"/>
    <property type="match status" value="1"/>
</dbReference>
<feature type="transmembrane region" description="Helical" evidence="7">
    <location>
        <begin position="117"/>
        <end position="134"/>
    </location>
</feature>
<organism evidence="9">
    <name type="scientific">hydrothermal vent metagenome</name>
    <dbReference type="NCBI Taxonomy" id="652676"/>
    <lineage>
        <taxon>unclassified sequences</taxon>
        <taxon>metagenomes</taxon>
        <taxon>ecological metagenomes</taxon>
    </lineage>
</organism>
<dbReference type="InterPro" id="IPR006153">
    <property type="entry name" value="Cation/H_exchanger_TM"/>
</dbReference>
<feature type="transmembrane region" description="Helical" evidence="7">
    <location>
        <begin position="287"/>
        <end position="306"/>
    </location>
</feature>
<evidence type="ECO:0000256" key="4">
    <source>
        <dbReference type="ARBA" id="ARBA00022692"/>
    </source>
</evidence>
<evidence type="ECO:0000259" key="8">
    <source>
        <dbReference type="Pfam" id="PF00999"/>
    </source>
</evidence>
<name>A0A3B1DSX1_9ZZZZ</name>
<dbReference type="GO" id="GO:0015297">
    <property type="term" value="F:antiporter activity"/>
    <property type="evidence" value="ECO:0007669"/>
    <property type="project" value="InterPro"/>
</dbReference>
<dbReference type="InterPro" id="IPR038770">
    <property type="entry name" value="Na+/solute_symporter_sf"/>
</dbReference>
<dbReference type="Pfam" id="PF00999">
    <property type="entry name" value="Na_H_Exchanger"/>
    <property type="match status" value="1"/>
</dbReference>
<feature type="transmembrane region" description="Helical" evidence="7">
    <location>
        <begin position="56"/>
        <end position="74"/>
    </location>
</feature>
<feature type="domain" description="Cation/H+ exchanger transmembrane" evidence="8">
    <location>
        <begin position="15"/>
        <end position="348"/>
    </location>
</feature>
<evidence type="ECO:0000313" key="9">
    <source>
        <dbReference type="EMBL" id="VAX38210.1"/>
    </source>
</evidence>
<keyword evidence="6 7" id="KW-0472">Membrane</keyword>